<dbReference type="CDD" id="cd00082">
    <property type="entry name" value="HisKA"/>
    <property type="match status" value="1"/>
</dbReference>
<evidence type="ECO:0000256" key="6">
    <source>
        <dbReference type="ARBA" id="ARBA00022777"/>
    </source>
</evidence>
<evidence type="ECO:0000256" key="8">
    <source>
        <dbReference type="ARBA" id="ARBA00023012"/>
    </source>
</evidence>
<dbReference type="Gene3D" id="1.10.287.130">
    <property type="match status" value="1"/>
</dbReference>
<reference evidence="10 11" key="2">
    <citation type="journal article" date="2015" name="J. Bacteriol.">
        <title>Genomic, proteomic, and biochemical analysis of the organohalide respiratory pathway in Desulfitobacterium dehalogenans.</title>
        <authorList>
            <person name="Kruse T."/>
            <person name="van de Pas B.A."/>
            <person name="Atteia A."/>
            <person name="Krab K."/>
            <person name="Hagen W.R."/>
            <person name="Goodwin L."/>
            <person name="Chain P."/>
            <person name="Boeren S."/>
            <person name="Maphosa F."/>
            <person name="Schraa G."/>
            <person name="de Vos W.M."/>
            <person name="van der Oost J."/>
            <person name="Smidt H."/>
            <person name="Stams A.J."/>
        </authorList>
    </citation>
    <scope>NUCLEOTIDE SEQUENCE [LARGE SCALE GENOMIC DNA]</scope>
    <source>
        <strain evidence="11">ATCC 51507 / DSM 9161 / JW/IU-DC1</strain>
    </source>
</reference>
<dbReference type="PANTHER" id="PTHR43065">
    <property type="entry name" value="SENSOR HISTIDINE KINASE"/>
    <property type="match status" value="1"/>
</dbReference>
<comment type="catalytic activity">
    <reaction evidence="1">
        <text>ATP + protein L-histidine = ADP + protein N-phospho-L-histidine.</text>
        <dbReference type="EC" id="2.7.13.3"/>
    </reaction>
</comment>
<feature type="domain" description="Histidine kinase" evidence="9">
    <location>
        <begin position="64"/>
        <end position="268"/>
    </location>
</feature>
<dbReference type="PROSITE" id="PS50109">
    <property type="entry name" value="HIS_KIN"/>
    <property type="match status" value="1"/>
</dbReference>
<evidence type="ECO:0000313" key="10">
    <source>
        <dbReference type="EMBL" id="AFM02041.1"/>
    </source>
</evidence>
<keyword evidence="11" id="KW-1185">Reference proteome</keyword>
<dbReference type="PANTHER" id="PTHR43065:SF46">
    <property type="entry name" value="C4-DICARBOXYLATE TRANSPORT SENSOR PROTEIN DCTB"/>
    <property type="match status" value="1"/>
</dbReference>
<keyword evidence="5" id="KW-0547">Nucleotide-binding</keyword>
<organism evidence="10 11">
    <name type="scientific">Desulfitobacterium dehalogenans (strain ATCC 51507 / DSM 9161 / JW/IU-DC1)</name>
    <dbReference type="NCBI Taxonomy" id="756499"/>
    <lineage>
        <taxon>Bacteria</taxon>
        <taxon>Bacillati</taxon>
        <taxon>Bacillota</taxon>
        <taxon>Clostridia</taxon>
        <taxon>Eubacteriales</taxon>
        <taxon>Desulfitobacteriaceae</taxon>
        <taxon>Desulfitobacterium</taxon>
    </lineage>
</organism>
<dbReference type="KEGG" id="ddh:Desde_3772"/>
<dbReference type="InterPro" id="IPR004358">
    <property type="entry name" value="Sig_transdc_His_kin-like_C"/>
</dbReference>
<dbReference type="InterPro" id="IPR003661">
    <property type="entry name" value="HisK_dim/P_dom"/>
</dbReference>
<evidence type="ECO:0000313" key="11">
    <source>
        <dbReference type="Proteomes" id="UP000006053"/>
    </source>
</evidence>
<evidence type="ECO:0000256" key="7">
    <source>
        <dbReference type="ARBA" id="ARBA00022840"/>
    </source>
</evidence>
<dbReference type="Pfam" id="PF00512">
    <property type="entry name" value="HisKA"/>
    <property type="match status" value="1"/>
</dbReference>
<dbReference type="SMART" id="SM00388">
    <property type="entry name" value="HisKA"/>
    <property type="match status" value="1"/>
</dbReference>
<keyword evidence="7" id="KW-0067">ATP-binding</keyword>
<dbReference type="InterPro" id="IPR036890">
    <property type="entry name" value="HATPase_C_sf"/>
</dbReference>
<evidence type="ECO:0000259" key="9">
    <source>
        <dbReference type="PROSITE" id="PS50109"/>
    </source>
</evidence>
<dbReference type="Gene3D" id="3.30.565.10">
    <property type="entry name" value="Histidine kinase-like ATPase, C-terminal domain"/>
    <property type="match status" value="1"/>
</dbReference>
<dbReference type="Pfam" id="PF02518">
    <property type="entry name" value="HATPase_c"/>
    <property type="match status" value="1"/>
</dbReference>
<dbReference type="EC" id="2.7.13.3" evidence="2"/>
<proteinExistence type="predicted"/>
<keyword evidence="4" id="KW-0808">Transferase</keyword>
<protein>
    <recommendedName>
        <fullName evidence="2">histidine kinase</fullName>
        <ecNumber evidence="2">2.7.13.3</ecNumber>
    </recommendedName>
</protein>
<dbReference type="SMART" id="SM00387">
    <property type="entry name" value="HATPase_c"/>
    <property type="match status" value="1"/>
</dbReference>
<sequence>MLCQKNLDHVDSGVIHVEDSRGLNWSKDAESIIMVTQDNTEQKFISETMKRMEELHIVGQLAASLGHEIRNPISVVKGFLQILRGKNELFRYTEYLDMMISEVDRVDSMMNEFLAFGRLGGGDPAHCNLNDIIRSILPLLRAYASELGKRILIELEEIPDLELNEKEIRQMVMNLVRNGLEAMAVGGVLTIRTFYADKQVVLAVQDQGEGIPPYILEKLGTPFLTTKDNGTGLGLSVCLHIVAKHRGSIDVQTGENGTAFFVRFPYKS</sequence>
<dbReference type="InterPro" id="IPR005467">
    <property type="entry name" value="His_kinase_dom"/>
</dbReference>
<evidence type="ECO:0000256" key="1">
    <source>
        <dbReference type="ARBA" id="ARBA00000085"/>
    </source>
</evidence>
<dbReference type="STRING" id="756499.Desde_3772"/>
<dbReference type="SUPFAM" id="SSF55874">
    <property type="entry name" value="ATPase domain of HSP90 chaperone/DNA topoisomerase II/histidine kinase"/>
    <property type="match status" value="1"/>
</dbReference>
<dbReference type="InterPro" id="IPR036097">
    <property type="entry name" value="HisK_dim/P_sf"/>
</dbReference>
<evidence type="ECO:0000256" key="4">
    <source>
        <dbReference type="ARBA" id="ARBA00022679"/>
    </source>
</evidence>
<dbReference type="EMBL" id="CP003348">
    <property type="protein sequence ID" value="AFM02041.1"/>
    <property type="molecule type" value="Genomic_DNA"/>
</dbReference>
<evidence type="ECO:0000256" key="3">
    <source>
        <dbReference type="ARBA" id="ARBA00022553"/>
    </source>
</evidence>
<evidence type="ECO:0000256" key="2">
    <source>
        <dbReference type="ARBA" id="ARBA00012438"/>
    </source>
</evidence>
<keyword evidence="6 10" id="KW-0418">Kinase</keyword>
<dbReference type="SUPFAM" id="SSF47384">
    <property type="entry name" value="Homodimeric domain of signal transducing histidine kinase"/>
    <property type="match status" value="1"/>
</dbReference>
<dbReference type="GO" id="GO:0005524">
    <property type="term" value="F:ATP binding"/>
    <property type="evidence" value="ECO:0007669"/>
    <property type="project" value="UniProtKB-KW"/>
</dbReference>
<accession>I4ADK6</accession>
<name>I4ADK6_DESDJ</name>
<dbReference type="eggNOG" id="COG3852">
    <property type="taxonomic scope" value="Bacteria"/>
</dbReference>
<dbReference type="InterPro" id="IPR003594">
    <property type="entry name" value="HATPase_dom"/>
</dbReference>
<gene>
    <name evidence="10" type="ordered locus">Desde_3772</name>
</gene>
<keyword evidence="3" id="KW-0597">Phosphoprotein</keyword>
<dbReference type="OrthoDB" id="505470at2"/>
<dbReference type="Proteomes" id="UP000006053">
    <property type="component" value="Chromosome"/>
</dbReference>
<evidence type="ECO:0000256" key="5">
    <source>
        <dbReference type="ARBA" id="ARBA00022741"/>
    </source>
</evidence>
<dbReference type="AlphaFoldDB" id="I4ADK6"/>
<dbReference type="HOGENOM" id="CLU_000445_89_1_9"/>
<dbReference type="RefSeq" id="WP_014795513.1">
    <property type="nucleotide sequence ID" value="NC_018017.1"/>
</dbReference>
<dbReference type="GO" id="GO:0000155">
    <property type="term" value="F:phosphorelay sensor kinase activity"/>
    <property type="evidence" value="ECO:0007669"/>
    <property type="project" value="InterPro"/>
</dbReference>
<dbReference type="PRINTS" id="PR00344">
    <property type="entry name" value="BCTRLSENSOR"/>
</dbReference>
<reference evidence="11" key="1">
    <citation type="submission" date="2012-06" db="EMBL/GenBank/DDBJ databases">
        <title>Complete sequence of Desulfitobacterium dehalogenans ATCC 51507.</title>
        <authorList>
            <person name="Lucas S."/>
            <person name="Han J."/>
            <person name="Lapidus A."/>
            <person name="Cheng J.-F."/>
            <person name="Goodwin L."/>
            <person name="Pitluck S."/>
            <person name="Peters L."/>
            <person name="Ovchinnikova G."/>
            <person name="Teshima H."/>
            <person name="Detter J.C."/>
            <person name="Han C."/>
            <person name="Tapia R."/>
            <person name="Land M."/>
            <person name="Hauser L."/>
            <person name="Kyrpides N."/>
            <person name="Ivanova N."/>
            <person name="Pagani I."/>
            <person name="Kruse T."/>
            <person name="de Vos W.M."/>
            <person name="Smidt H."/>
            <person name="Woyke T."/>
        </authorList>
    </citation>
    <scope>NUCLEOTIDE SEQUENCE [LARGE SCALE GENOMIC DNA]</scope>
    <source>
        <strain evidence="11">ATCC 51507 / DSM 9161 / JW/IU-DC1</strain>
    </source>
</reference>
<keyword evidence="8" id="KW-0902">Two-component regulatory system</keyword>